<dbReference type="SUPFAM" id="SSF103088">
    <property type="entry name" value="OmpA-like"/>
    <property type="match status" value="1"/>
</dbReference>
<gene>
    <name evidence="7" type="ORF">CN97_12985</name>
</gene>
<feature type="signal peptide" evidence="5">
    <location>
        <begin position="1"/>
        <end position="22"/>
    </location>
</feature>
<evidence type="ECO:0000313" key="8">
    <source>
        <dbReference type="Proteomes" id="UP000028826"/>
    </source>
</evidence>
<dbReference type="CDD" id="cd07185">
    <property type="entry name" value="OmpA_C-like"/>
    <property type="match status" value="1"/>
</dbReference>
<dbReference type="eggNOG" id="COG2885">
    <property type="taxonomic scope" value="Bacteria"/>
</dbReference>
<sequence>MRGSRLLPPLLALLIGALPLAAAPDLGLPPEAVLTVDSHGTMGSYALPTGPADGSLPIRLLEGVVTRQVWRVPQPGFSTFEALAAMAERLSAAGYRIGFTCETLACGGFDFRYATDVAPEPEMHVDLGDFRFAVAEGASGIVTLFISRSSDSGFVQMTHVAPQSVTPAPAPAPASKPIPPEGVPQGEIAERLAAGFAVPLEDLRFTSGSATLEGGNFASLDTLAAWLGGNAARRVTLVGHTDNSGALEANRALSLRRAEAARNYLTSKGVNGRQVRAEGVGWLAPRDSNTTEAGRLRNRRVEAMAE</sequence>
<dbReference type="GO" id="GO:0009279">
    <property type="term" value="C:cell outer membrane"/>
    <property type="evidence" value="ECO:0007669"/>
    <property type="project" value="UniProtKB-SubCell"/>
</dbReference>
<reference evidence="7 8" key="1">
    <citation type="submission" date="2014-03" db="EMBL/GenBank/DDBJ databases">
        <title>Genome of Haematobacter massiliensis CCUG 47968.</title>
        <authorList>
            <person name="Wang D."/>
            <person name="Wang G."/>
        </authorList>
    </citation>
    <scope>NUCLEOTIDE SEQUENCE [LARGE SCALE GENOMIC DNA]</scope>
    <source>
        <strain evidence="7 8">CCUG 47968</strain>
    </source>
</reference>
<keyword evidence="5" id="KW-0732">Signal</keyword>
<comment type="caution">
    <text evidence="7">The sequence shown here is derived from an EMBL/GenBank/DDBJ whole genome shotgun (WGS) entry which is preliminary data.</text>
</comment>
<dbReference type="AlphaFoldDB" id="A0A086Y863"/>
<dbReference type="RefSeq" id="WP_051911028.1">
    <property type="nucleotide sequence ID" value="NZ_CAMIFG010000007.1"/>
</dbReference>
<dbReference type="InterPro" id="IPR006665">
    <property type="entry name" value="OmpA-like"/>
</dbReference>
<protein>
    <submittedName>
        <fullName evidence="7">Membrane protein</fullName>
    </submittedName>
</protein>
<dbReference type="PROSITE" id="PS51123">
    <property type="entry name" value="OMPA_2"/>
    <property type="match status" value="1"/>
</dbReference>
<dbReference type="InterPro" id="IPR006664">
    <property type="entry name" value="OMP_bac"/>
</dbReference>
<evidence type="ECO:0000256" key="4">
    <source>
        <dbReference type="PROSITE-ProRule" id="PRU00473"/>
    </source>
</evidence>
<dbReference type="Proteomes" id="UP000028826">
    <property type="component" value="Unassembled WGS sequence"/>
</dbReference>
<dbReference type="InterPro" id="IPR036737">
    <property type="entry name" value="OmpA-like_sf"/>
</dbReference>
<accession>A0A086Y863</accession>
<comment type="subcellular location">
    <subcellularLocation>
        <location evidence="1">Cell outer membrane</location>
    </subcellularLocation>
</comment>
<feature type="domain" description="OmpA-like" evidence="6">
    <location>
        <begin position="192"/>
        <end position="306"/>
    </location>
</feature>
<evidence type="ECO:0000256" key="2">
    <source>
        <dbReference type="ARBA" id="ARBA00023136"/>
    </source>
</evidence>
<organism evidence="7 8">
    <name type="scientific">Haematobacter massiliensis</name>
    <dbReference type="NCBI Taxonomy" id="195105"/>
    <lineage>
        <taxon>Bacteria</taxon>
        <taxon>Pseudomonadati</taxon>
        <taxon>Pseudomonadota</taxon>
        <taxon>Alphaproteobacteria</taxon>
        <taxon>Rhodobacterales</taxon>
        <taxon>Paracoccaceae</taxon>
        <taxon>Haematobacter</taxon>
    </lineage>
</organism>
<keyword evidence="2 4" id="KW-0472">Membrane</keyword>
<feature type="chain" id="PRO_5001817532" evidence="5">
    <location>
        <begin position="23"/>
        <end position="306"/>
    </location>
</feature>
<dbReference type="InterPro" id="IPR050330">
    <property type="entry name" value="Bact_OuterMem_StrucFunc"/>
</dbReference>
<evidence type="ECO:0000313" key="7">
    <source>
        <dbReference type="EMBL" id="KFI30463.1"/>
    </source>
</evidence>
<dbReference type="Gene3D" id="3.30.1330.60">
    <property type="entry name" value="OmpA-like domain"/>
    <property type="match status" value="1"/>
</dbReference>
<name>A0A086Y863_9RHOB</name>
<dbReference type="EMBL" id="JGYG01000003">
    <property type="protein sequence ID" value="KFI30463.1"/>
    <property type="molecule type" value="Genomic_DNA"/>
</dbReference>
<dbReference type="Pfam" id="PF00691">
    <property type="entry name" value="OmpA"/>
    <property type="match status" value="1"/>
</dbReference>
<proteinExistence type="predicted"/>
<evidence type="ECO:0000256" key="3">
    <source>
        <dbReference type="ARBA" id="ARBA00023237"/>
    </source>
</evidence>
<dbReference type="PRINTS" id="PR01021">
    <property type="entry name" value="OMPADOMAIN"/>
</dbReference>
<dbReference type="PANTHER" id="PTHR30329:SF21">
    <property type="entry name" value="LIPOPROTEIN YIAD-RELATED"/>
    <property type="match status" value="1"/>
</dbReference>
<evidence type="ECO:0000259" key="6">
    <source>
        <dbReference type="PROSITE" id="PS51123"/>
    </source>
</evidence>
<keyword evidence="8" id="KW-1185">Reference proteome</keyword>
<dbReference type="STRING" id="195105.CN97_12985"/>
<keyword evidence="3" id="KW-0998">Cell outer membrane</keyword>
<evidence type="ECO:0000256" key="1">
    <source>
        <dbReference type="ARBA" id="ARBA00004442"/>
    </source>
</evidence>
<dbReference type="PANTHER" id="PTHR30329">
    <property type="entry name" value="STATOR ELEMENT OF FLAGELLAR MOTOR COMPLEX"/>
    <property type="match status" value="1"/>
</dbReference>
<evidence type="ECO:0000256" key="5">
    <source>
        <dbReference type="SAM" id="SignalP"/>
    </source>
</evidence>